<reference evidence="5 6" key="1">
    <citation type="journal article" date="2007" name="Proc. Natl. Acad. Sci. U.S.A.">
        <title>Genome dynamics in a natural archaeal population.</title>
        <authorList>
            <person name="Allen E.E."/>
            <person name="Tyson G.W."/>
            <person name="Whitaker R.J."/>
            <person name="Detter J.C."/>
            <person name="Richardson P.M."/>
            <person name="Banfield J.F."/>
        </authorList>
    </citation>
    <scope>NUCLEOTIDE SEQUENCE [LARGE SCALE GENOMIC DNA]</scope>
    <source>
        <strain evidence="6">fer1</strain>
    </source>
</reference>
<dbReference type="HOGENOM" id="CLU_056776_3_3_2"/>
<evidence type="ECO:0000256" key="3">
    <source>
        <dbReference type="PROSITE-ProRule" id="PRU00464"/>
    </source>
</evidence>
<keyword evidence="6" id="KW-1185">Reference proteome</keyword>
<dbReference type="PANTHER" id="PTHR46648">
    <property type="entry name" value="HIT FAMILY PROTEIN 1"/>
    <property type="match status" value="1"/>
</dbReference>
<dbReference type="Gene3D" id="3.30.428.10">
    <property type="entry name" value="HIT-like"/>
    <property type="match status" value="1"/>
</dbReference>
<name>S0ALS7_FERAC</name>
<dbReference type="InterPro" id="IPR011146">
    <property type="entry name" value="HIT-like"/>
</dbReference>
<dbReference type="InterPro" id="IPR036265">
    <property type="entry name" value="HIT-like_sf"/>
</dbReference>
<dbReference type="GO" id="GO:0009117">
    <property type="term" value="P:nucleotide metabolic process"/>
    <property type="evidence" value="ECO:0007669"/>
    <property type="project" value="TreeGrafter"/>
</dbReference>
<feature type="short sequence motif" description="Histidine triad motif" evidence="2 3">
    <location>
        <begin position="95"/>
        <end position="99"/>
    </location>
</feature>
<feature type="active site" description="Tele-AMP-histidine intermediate" evidence="1">
    <location>
        <position position="97"/>
    </location>
</feature>
<dbReference type="GeneID" id="16024429"/>
<sequence length="137" mass="15940">MCIFCDIVNDKVKSHKIYETNKTLAFLDIHPISNGHILVIPKEHYKDIYEMDSNILIETIKTVKAITGILKDKLNINAVNIMNSNGEIANQTVFHYHIHVIPRRENDNLNFIDEWWLNKIIKVNDENLNGIMNKLKS</sequence>
<dbReference type="Pfam" id="PF01230">
    <property type="entry name" value="HIT"/>
    <property type="match status" value="1"/>
</dbReference>
<dbReference type="CDD" id="cd01277">
    <property type="entry name" value="HINT_subgroup"/>
    <property type="match status" value="1"/>
</dbReference>
<dbReference type="KEGG" id="fac:FACI_IFERC01G0283"/>
<dbReference type="PROSITE" id="PS51084">
    <property type="entry name" value="HIT_2"/>
    <property type="match status" value="1"/>
</dbReference>
<evidence type="ECO:0000256" key="1">
    <source>
        <dbReference type="PIRSR" id="PIRSR601310-1"/>
    </source>
</evidence>
<evidence type="ECO:0000313" key="5">
    <source>
        <dbReference type="EMBL" id="AGO60263.1"/>
    </source>
</evidence>
<dbReference type="PANTHER" id="PTHR46648:SF1">
    <property type="entry name" value="ADENOSINE 5'-MONOPHOSPHORAMIDASE HNT1"/>
    <property type="match status" value="1"/>
</dbReference>
<evidence type="ECO:0000259" key="4">
    <source>
        <dbReference type="PROSITE" id="PS51084"/>
    </source>
</evidence>
<dbReference type="EMBL" id="CP004145">
    <property type="protein sequence ID" value="AGO60263.1"/>
    <property type="molecule type" value="Genomic_DNA"/>
</dbReference>
<dbReference type="AlphaFoldDB" id="S0ALS7"/>
<dbReference type="InterPro" id="IPR001310">
    <property type="entry name" value="Histidine_triad_HIT"/>
</dbReference>
<evidence type="ECO:0000313" key="6">
    <source>
        <dbReference type="Proteomes" id="UP000014660"/>
    </source>
</evidence>
<dbReference type="InterPro" id="IPR039384">
    <property type="entry name" value="HINT"/>
</dbReference>
<accession>S0ALS7</accession>
<feature type="domain" description="HIT" evidence="4">
    <location>
        <begin position="3"/>
        <end position="111"/>
    </location>
</feature>
<proteinExistence type="predicted"/>
<dbReference type="PRINTS" id="PR00332">
    <property type="entry name" value="HISTRIAD"/>
</dbReference>
<dbReference type="RefSeq" id="WP_009886304.1">
    <property type="nucleotide sequence ID" value="NC_021592.1"/>
</dbReference>
<protein>
    <submittedName>
        <fullName evidence="5">HIT-family protein</fullName>
    </submittedName>
</protein>
<evidence type="ECO:0000256" key="2">
    <source>
        <dbReference type="PIRSR" id="PIRSR601310-3"/>
    </source>
</evidence>
<gene>
    <name evidence="5" type="ORF">FACI_IFERC00001G0283</name>
</gene>
<dbReference type="Proteomes" id="UP000014660">
    <property type="component" value="Chromosome"/>
</dbReference>
<organism evidence="5 6">
    <name type="scientific">Ferroplasma acidarmanus Fer1</name>
    <dbReference type="NCBI Taxonomy" id="333146"/>
    <lineage>
        <taxon>Archaea</taxon>
        <taxon>Methanobacteriati</taxon>
        <taxon>Thermoplasmatota</taxon>
        <taxon>Thermoplasmata</taxon>
        <taxon>Thermoplasmatales</taxon>
        <taxon>Ferroplasmaceae</taxon>
        <taxon>Ferroplasma</taxon>
    </lineage>
</organism>
<dbReference type="GO" id="GO:0003824">
    <property type="term" value="F:catalytic activity"/>
    <property type="evidence" value="ECO:0007669"/>
    <property type="project" value="InterPro"/>
</dbReference>
<dbReference type="SUPFAM" id="SSF54197">
    <property type="entry name" value="HIT-like"/>
    <property type="match status" value="1"/>
</dbReference>